<organism evidence="2 3">
    <name type="scientific">Claviceps africana</name>
    <dbReference type="NCBI Taxonomy" id="83212"/>
    <lineage>
        <taxon>Eukaryota</taxon>
        <taxon>Fungi</taxon>
        <taxon>Dikarya</taxon>
        <taxon>Ascomycota</taxon>
        <taxon>Pezizomycotina</taxon>
        <taxon>Sordariomycetes</taxon>
        <taxon>Hypocreomycetidae</taxon>
        <taxon>Hypocreales</taxon>
        <taxon>Clavicipitaceae</taxon>
        <taxon>Claviceps</taxon>
    </lineage>
</organism>
<proteinExistence type="predicted"/>
<feature type="compositionally biased region" description="Acidic residues" evidence="1">
    <location>
        <begin position="194"/>
        <end position="220"/>
    </location>
</feature>
<dbReference type="OrthoDB" id="5420410at2759"/>
<dbReference type="InterPro" id="IPR031349">
    <property type="entry name" value="Tfb6"/>
</dbReference>
<accession>A0A8K0JEQ2</accession>
<dbReference type="Proteomes" id="UP000811619">
    <property type="component" value="Unassembled WGS sequence"/>
</dbReference>
<comment type="caution">
    <text evidence="2">The sequence shown here is derived from an EMBL/GenBank/DDBJ whole genome shotgun (WGS) entry which is preliminary data.</text>
</comment>
<feature type="compositionally biased region" description="Low complexity" evidence="1">
    <location>
        <begin position="19"/>
        <end position="32"/>
    </location>
</feature>
<evidence type="ECO:0000256" key="1">
    <source>
        <dbReference type="SAM" id="MobiDB-lite"/>
    </source>
</evidence>
<reference evidence="2" key="1">
    <citation type="journal article" date="2020" name="bioRxiv">
        <title>Whole genome comparisons of ergot fungi reveals the divergence and evolution of species within the genus Claviceps are the result of varying mechanisms driving genome evolution and host range expansion.</title>
        <authorList>
            <person name="Wyka S.A."/>
            <person name="Mondo S.J."/>
            <person name="Liu M."/>
            <person name="Dettman J."/>
            <person name="Nalam V."/>
            <person name="Broders K.D."/>
        </authorList>
    </citation>
    <scope>NUCLEOTIDE SEQUENCE</scope>
    <source>
        <strain evidence="2">CCC 489</strain>
    </source>
</reference>
<evidence type="ECO:0000313" key="2">
    <source>
        <dbReference type="EMBL" id="KAG5930143.1"/>
    </source>
</evidence>
<feature type="region of interest" description="Disordered" evidence="1">
    <location>
        <begin position="1"/>
        <end position="44"/>
    </location>
</feature>
<dbReference type="PANTHER" id="PTHR37781">
    <property type="entry name" value="TFIIH COMPLEX SUBUNIT"/>
    <property type="match status" value="1"/>
</dbReference>
<dbReference type="EMBL" id="SRPY01000023">
    <property type="protein sequence ID" value="KAG5930143.1"/>
    <property type="molecule type" value="Genomic_DNA"/>
</dbReference>
<dbReference type="GO" id="GO:0005675">
    <property type="term" value="C:transcription factor TFIIH holo complex"/>
    <property type="evidence" value="ECO:0007669"/>
    <property type="project" value="TreeGrafter"/>
</dbReference>
<gene>
    <name evidence="2" type="ORF">E4U42_002882</name>
</gene>
<keyword evidence="3" id="KW-1185">Reference proteome</keyword>
<dbReference type="PANTHER" id="PTHR37781:SF1">
    <property type="entry name" value="ADR380WP"/>
    <property type="match status" value="1"/>
</dbReference>
<protein>
    <recommendedName>
        <fullName evidence="4">Meiotic recombination protein DMC1</fullName>
    </recommendedName>
</protein>
<name>A0A8K0JEQ2_9HYPO</name>
<evidence type="ECO:0000313" key="3">
    <source>
        <dbReference type="Proteomes" id="UP000811619"/>
    </source>
</evidence>
<dbReference type="Pfam" id="PF17110">
    <property type="entry name" value="TFB6"/>
    <property type="match status" value="1"/>
</dbReference>
<sequence>MDQEPGGFLPQTGLPSPAPSSTSSHATSTLPHPRGHSLRPGSNKEELVRRFVEDSLLNTSRRYVKKFGKPNPDDTVTGFTSMAEVCRELESAVNVLWKSGTPSLQVPFLLKVASDFTRYVRSFAPSPRATFELLRKLDHCFASLLCGQDIDSKESLPGFENGLRAGMTTTDMVRCRSLVEQTRVLMVEILSSADVDDDDDEEDEATEEEDDVEAGAEDSTDVGQDSAAEGPRRDGLAWDVEEETLHMDAARIYENTIIQLGQRLGDPLGNENKVDNSTVCAK</sequence>
<feature type="region of interest" description="Disordered" evidence="1">
    <location>
        <begin position="190"/>
        <end position="239"/>
    </location>
</feature>
<dbReference type="AlphaFoldDB" id="A0A8K0JEQ2"/>
<evidence type="ECO:0008006" key="4">
    <source>
        <dbReference type="Google" id="ProtNLM"/>
    </source>
</evidence>